<keyword evidence="1" id="KW-1133">Transmembrane helix</keyword>
<evidence type="ECO:0000256" key="1">
    <source>
        <dbReference type="SAM" id="Phobius"/>
    </source>
</evidence>
<keyword evidence="1" id="KW-0812">Transmembrane</keyword>
<name>A0A9D4IYP2_DREPO</name>
<reference evidence="2" key="2">
    <citation type="submission" date="2020-11" db="EMBL/GenBank/DDBJ databases">
        <authorList>
            <person name="McCartney M.A."/>
            <person name="Auch B."/>
            <person name="Kono T."/>
            <person name="Mallez S."/>
            <person name="Becker A."/>
            <person name="Gohl D.M."/>
            <person name="Silverstein K.A.T."/>
            <person name="Koren S."/>
            <person name="Bechman K.B."/>
            <person name="Herman A."/>
            <person name="Abrahante J.E."/>
            <person name="Garbe J."/>
        </authorList>
    </citation>
    <scope>NUCLEOTIDE SEQUENCE</scope>
    <source>
        <strain evidence="2">Duluth1</strain>
        <tissue evidence="2">Whole animal</tissue>
    </source>
</reference>
<reference evidence="2" key="1">
    <citation type="journal article" date="2019" name="bioRxiv">
        <title>The Genome of the Zebra Mussel, Dreissena polymorpha: A Resource for Invasive Species Research.</title>
        <authorList>
            <person name="McCartney M.A."/>
            <person name="Auch B."/>
            <person name="Kono T."/>
            <person name="Mallez S."/>
            <person name="Zhang Y."/>
            <person name="Obille A."/>
            <person name="Becker A."/>
            <person name="Abrahante J.E."/>
            <person name="Garbe J."/>
            <person name="Badalamenti J.P."/>
            <person name="Herman A."/>
            <person name="Mangelson H."/>
            <person name="Liachko I."/>
            <person name="Sullivan S."/>
            <person name="Sone E.D."/>
            <person name="Koren S."/>
            <person name="Silverstein K.A.T."/>
            <person name="Beckman K.B."/>
            <person name="Gohl D.M."/>
        </authorList>
    </citation>
    <scope>NUCLEOTIDE SEQUENCE</scope>
    <source>
        <strain evidence="2">Duluth1</strain>
        <tissue evidence="2">Whole animal</tissue>
    </source>
</reference>
<evidence type="ECO:0000313" key="2">
    <source>
        <dbReference type="EMBL" id="KAH3789153.1"/>
    </source>
</evidence>
<dbReference type="Proteomes" id="UP000828390">
    <property type="component" value="Unassembled WGS sequence"/>
</dbReference>
<feature type="transmembrane region" description="Helical" evidence="1">
    <location>
        <begin position="57"/>
        <end position="75"/>
    </location>
</feature>
<keyword evidence="1" id="KW-0472">Membrane</keyword>
<comment type="caution">
    <text evidence="2">The sequence shown here is derived from an EMBL/GenBank/DDBJ whole genome shotgun (WGS) entry which is preliminary data.</text>
</comment>
<protein>
    <submittedName>
        <fullName evidence="2">Uncharacterized protein</fullName>
    </submittedName>
</protein>
<evidence type="ECO:0000313" key="3">
    <source>
        <dbReference type="Proteomes" id="UP000828390"/>
    </source>
</evidence>
<keyword evidence="3" id="KW-1185">Reference proteome</keyword>
<dbReference type="AlphaFoldDB" id="A0A9D4IYP2"/>
<proteinExistence type="predicted"/>
<gene>
    <name evidence="2" type="ORF">DPMN_167325</name>
</gene>
<organism evidence="2 3">
    <name type="scientific">Dreissena polymorpha</name>
    <name type="common">Zebra mussel</name>
    <name type="synonym">Mytilus polymorpha</name>
    <dbReference type="NCBI Taxonomy" id="45954"/>
    <lineage>
        <taxon>Eukaryota</taxon>
        <taxon>Metazoa</taxon>
        <taxon>Spiralia</taxon>
        <taxon>Lophotrochozoa</taxon>
        <taxon>Mollusca</taxon>
        <taxon>Bivalvia</taxon>
        <taxon>Autobranchia</taxon>
        <taxon>Heteroconchia</taxon>
        <taxon>Euheterodonta</taxon>
        <taxon>Imparidentia</taxon>
        <taxon>Neoheterodontei</taxon>
        <taxon>Myida</taxon>
        <taxon>Dreissenoidea</taxon>
        <taxon>Dreissenidae</taxon>
        <taxon>Dreissena</taxon>
    </lineage>
</organism>
<accession>A0A9D4IYP2</accession>
<sequence length="107" mass="12216">MDTTLLTARHPQWALHFPKDRHEQHPLPNENIGNTEKQAVDQIKIANTFTKNHTVLHLLYVAGLLGDALLLILRYSTLVPQHKGRITDLSDFLEMVLFGTRKPLISQ</sequence>
<dbReference type="EMBL" id="JAIWYP010000008">
    <property type="protein sequence ID" value="KAH3789153.1"/>
    <property type="molecule type" value="Genomic_DNA"/>
</dbReference>